<dbReference type="Gene3D" id="3.40.50.300">
    <property type="entry name" value="P-loop containing nucleotide triphosphate hydrolases"/>
    <property type="match status" value="1"/>
</dbReference>
<dbReference type="PANTHER" id="PTHR11361:SF20">
    <property type="entry name" value="MUTS PROTEIN HOMOLOG 5"/>
    <property type="match status" value="1"/>
</dbReference>
<dbReference type="GO" id="GO:0005634">
    <property type="term" value="C:nucleus"/>
    <property type="evidence" value="ECO:0007669"/>
    <property type="project" value="UniProtKB-SubCell"/>
</dbReference>
<dbReference type="InterPro" id="IPR045076">
    <property type="entry name" value="MutS"/>
</dbReference>
<evidence type="ECO:0000313" key="14">
    <source>
        <dbReference type="EMBL" id="CAG8949325.1"/>
    </source>
</evidence>
<dbReference type="InterPro" id="IPR000432">
    <property type="entry name" value="DNA_mismatch_repair_MutS_C"/>
</dbReference>
<gene>
    <name evidence="14" type="ORF">HYFRA_00004951</name>
</gene>
<dbReference type="SUPFAM" id="SSF48334">
    <property type="entry name" value="DNA repair protein MutS, domain III"/>
    <property type="match status" value="1"/>
</dbReference>
<proteinExistence type="inferred from homology"/>
<dbReference type="OrthoDB" id="29596at2759"/>
<dbReference type="InterPro" id="IPR036187">
    <property type="entry name" value="DNA_mismatch_repair_MutS_sf"/>
</dbReference>
<keyword evidence="7" id="KW-0238">DNA-binding</keyword>
<evidence type="ECO:0000256" key="12">
    <source>
        <dbReference type="SAM" id="MobiDB-lite"/>
    </source>
</evidence>
<dbReference type="SMART" id="SM00534">
    <property type="entry name" value="MUTSac"/>
    <property type="match status" value="1"/>
</dbReference>
<evidence type="ECO:0000256" key="6">
    <source>
        <dbReference type="ARBA" id="ARBA00022840"/>
    </source>
</evidence>
<evidence type="ECO:0000256" key="9">
    <source>
        <dbReference type="ARBA" id="ARBA00023254"/>
    </source>
</evidence>
<dbReference type="EMBL" id="CAJVRL010000002">
    <property type="protein sequence ID" value="CAG8949325.1"/>
    <property type="molecule type" value="Genomic_DNA"/>
</dbReference>
<keyword evidence="5" id="KW-0547">Nucleotide-binding</keyword>
<dbReference type="Pfam" id="PF00488">
    <property type="entry name" value="MutS_V"/>
    <property type="match status" value="1"/>
</dbReference>
<keyword evidence="4" id="KW-0158">Chromosome</keyword>
<dbReference type="FunFam" id="3.40.50.300:FF:001067">
    <property type="entry name" value="DNA mismatch repair protein MSH5"/>
    <property type="match status" value="1"/>
</dbReference>
<keyword evidence="6" id="KW-0067">ATP-binding</keyword>
<feature type="domain" description="DNA mismatch repair proteins mutS family" evidence="13">
    <location>
        <begin position="800"/>
        <end position="816"/>
    </location>
</feature>
<feature type="region of interest" description="Disordered" evidence="12">
    <location>
        <begin position="1"/>
        <end position="93"/>
    </location>
</feature>
<dbReference type="InterPro" id="IPR007696">
    <property type="entry name" value="DNA_mismatch_repair_MutS_core"/>
</dbReference>
<dbReference type="InterPro" id="IPR027417">
    <property type="entry name" value="P-loop_NTPase"/>
</dbReference>
<evidence type="ECO:0000259" key="13">
    <source>
        <dbReference type="PROSITE" id="PS00486"/>
    </source>
</evidence>
<evidence type="ECO:0000256" key="3">
    <source>
        <dbReference type="ARBA" id="ARBA00006271"/>
    </source>
</evidence>
<dbReference type="SUPFAM" id="SSF52540">
    <property type="entry name" value="P-loop containing nucleoside triphosphate hydrolases"/>
    <property type="match status" value="1"/>
</dbReference>
<dbReference type="AlphaFoldDB" id="A0A9N9PMV1"/>
<evidence type="ECO:0000256" key="4">
    <source>
        <dbReference type="ARBA" id="ARBA00022454"/>
    </source>
</evidence>
<feature type="compositionally biased region" description="Low complexity" evidence="12">
    <location>
        <begin position="708"/>
        <end position="717"/>
    </location>
</feature>
<dbReference type="Proteomes" id="UP000696280">
    <property type="component" value="Unassembled WGS sequence"/>
</dbReference>
<dbReference type="GO" id="GO:0051026">
    <property type="term" value="P:chiasma assembly"/>
    <property type="evidence" value="ECO:0007669"/>
    <property type="project" value="UniProtKB-ARBA"/>
</dbReference>
<dbReference type="SMART" id="SM00533">
    <property type="entry name" value="MUTSd"/>
    <property type="match status" value="1"/>
</dbReference>
<feature type="region of interest" description="Disordered" evidence="12">
    <location>
        <begin position="683"/>
        <end position="717"/>
    </location>
</feature>
<dbReference type="PROSITE" id="PS00486">
    <property type="entry name" value="DNA_MISMATCH_REPAIR_2"/>
    <property type="match status" value="1"/>
</dbReference>
<reference evidence="14" key="1">
    <citation type="submission" date="2021-07" db="EMBL/GenBank/DDBJ databases">
        <authorList>
            <person name="Durling M."/>
        </authorList>
    </citation>
    <scope>NUCLEOTIDE SEQUENCE</scope>
</reference>
<dbReference type="GO" id="GO:0030983">
    <property type="term" value="F:mismatched DNA binding"/>
    <property type="evidence" value="ECO:0007669"/>
    <property type="project" value="InterPro"/>
</dbReference>
<comment type="caution">
    <text evidence="14">The sequence shown here is derived from an EMBL/GenBank/DDBJ whole genome shotgun (WGS) entry which is preliminary data.</text>
</comment>
<dbReference type="Gene3D" id="1.10.1420.10">
    <property type="match status" value="1"/>
</dbReference>
<evidence type="ECO:0000256" key="5">
    <source>
        <dbReference type="ARBA" id="ARBA00022741"/>
    </source>
</evidence>
<sequence length="983" mass="108725">MSYKRHRVNKRSTQGSASACASTPSSRSHSRSQHSSSQAGSARRSLPSSSSPAFQSVSRQRISLPPSSRLSGPAHSARDENVIRAGAEETESEVLEREEADSMNEVIMAIDMRGYGGKGVIGCAYYVARDETLYLMQDIKSADLDIVDTLKLHVEPSTVVISTRADERLEQHLSKEARGIERGEEANDVLGSYTLDIRAASDFRYDAAKEKLINLEFIDAPEVTFRTAGDGPPIGIHDEGEHSGIGREGKLLRLAGWLDLGSNTTVGCAGAILSHIARRRNIEFLPNDGAALGAFRIRAIEMFTLTDQMFINADTLASLQIMQSENHPNTQMQGPNTSGSKESLSLYGLFCHLARTPQGKRKLRQLFLRPSMDISVIRERLATISVLLRPENTEFLSNVCKCLKSIKDMRTVAIHLHKGIADTSKGRSIYRGAWASLQQFTHHTLTIFSNIRVIVEGNRLPIFTKIIEKIEPVSLQHVLQTISQVVDFKTSDEQRRTAVLQGVDEELDGLKRTYDGMGSLLDQAHRLLLGDLPEWALQYVHGCIFYPQLGFLTVVLIDQQTGTGRYEGEGTENDVWDKMFVSDDLGYYKNHKMREMDRHFGDMYALICDKEIDILHNLAVKILEDENVLVTASDLMGELDCLVALALGAQNHNLSPPTMTKSNVIEITRGRHPLQELTVSYIPNDCSLRGGPGDVDSGSENEDPSTGESSDVQQSVEESSMLVMTGPNYSGKSVYLKQVAVIVYMAHIGSFVPAEKATIGLTDKILTRIATRESVSRDQSAFMIDLQQTALSIKMATHRSLVVIDEFGKGTNASDGAGLACGVLEYLANLGDHRPKVLAATHFHEIFTNGFLTDRPELKFGRMEVRVDADASSEEQITYLYQFVAERSTSSFGTVCAMMNGIDKAVVERADELILLTARGEDLIAACTKIPVDEAEELEDAEQIGRQFLEQDFPREGGWDESRFDVRSVLQNILHINQSCQNV</sequence>
<keyword evidence="9" id="KW-0469">Meiosis</keyword>
<dbReference type="GO" id="GO:0140664">
    <property type="term" value="F:ATP-dependent DNA damage sensor activity"/>
    <property type="evidence" value="ECO:0007669"/>
    <property type="project" value="InterPro"/>
</dbReference>
<dbReference type="GO" id="GO:0005524">
    <property type="term" value="F:ATP binding"/>
    <property type="evidence" value="ECO:0007669"/>
    <property type="project" value="UniProtKB-KW"/>
</dbReference>
<dbReference type="GO" id="GO:0006298">
    <property type="term" value="P:mismatch repair"/>
    <property type="evidence" value="ECO:0007669"/>
    <property type="project" value="InterPro"/>
</dbReference>
<keyword evidence="8" id="KW-0539">Nucleus</keyword>
<feature type="compositionally biased region" description="Low complexity" evidence="12">
    <location>
        <begin position="16"/>
        <end position="60"/>
    </location>
</feature>
<protein>
    <recommendedName>
        <fullName evidence="10">DNA mismatch repair protein MSH5</fullName>
    </recommendedName>
    <alternativeName>
        <fullName evidence="11">MutS protein homolog 5</fullName>
    </alternativeName>
</protein>
<organism evidence="14 15">
    <name type="scientific">Hymenoscyphus fraxineus</name>
    <dbReference type="NCBI Taxonomy" id="746836"/>
    <lineage>
        <taxon>Eukaryota</taxon>
        <taxon>Fungi</taxon>
        <taxon>Dikarya</taxon>
        <taxon>Ascomycota</taxon>
        <taxon>Pezizomycotina</taxon>
        <taxon>Leotiomycetes</taxon>
        <taxon>Helotiales</taxon>
        <taxon>Helotiaceae</taxon>
        <taxon>Hymenoscyphus</taxon>
    </lineage>
</organism>
<evidence type="ECO:0000313" key="15">
    <source>
        <dbReference type="Proteomes" id="UP000696280"/>
    </source>
</evidence>
<keyword evidence="15" id="KW-1185">Reference proteome</keyword>
<comment type="similarity">
    <text evidence="3">Belongs to the DNA mismatch repair MutS family.</text>
</comment>
<dbReference type="GO" id="GO:0005694">
    <property type="term" value="C:chromosome"/>
    <property type="evidence" value="ECO:0007669"/>
    <property type="project" value="UniProtKB-SubCell"/>
</dbReference>
<evidence type="ECO:0000256" key="7">
    <source>
        <dbReference type="ARBA" id="ARBA00023125"/>
    </source>
</evidence>
<dbReference type="Pfam" id="PF05192">
    <property type="entry name" value="MutS_III"/>
    <property type="match status" value="1"/>
</dbReference>
<accession>A0A9N9PMV1</accession>
<evidence type="ECO:0000256" key="2">
    <source>
        <dbReference type="ARBA" id="ARBA00004286"/>
    </source>
</evidence>
<feature type="compositionally biased region" description="Basic residues" evidence="12">
    <location>
        <begin position="1"/>
        <end position="10"/>
    </location>
</feature>
<dbReference type="PANTHER" id="PTHR11361">
    <property type="entry name" value="DNA MISMATCH REPAIR PROTEIN MUTS FAMILY MEMBER"/>
    <property type="match status" value="1"/>
</dbReference>
<evidence type="ECO:0000256" key="8">
    <source>
        <dbReference type="ARBA" id="ARBA00023242"/>
    </source>
</evidence>
<name>A0A9N9PMV1_9HELO</name>
<evidence type="ECO:0000256" key="1">
    <source>
        <dbReference type="ARBA" id="ARBA00004123"/>
    </source>
</evidence>
<dbReference type="CDD" id="cd03281">
    <property type="entry name" value="ABC_MSH5_euk"/>
    <property type="match status" value="1"/>
</dbReference>
<evidence type="ECO:0000256" key="11">
    <source>
        <dbReference type="ARBA" id="ARBA00077470"/>
    </source>
</evidence>
<comment type="subcellular location">
    <subcellularLocation>
        <location evidence="2">Chromosome</location>
    </subcellularLocation>
    <subcellularLocation>
        <location evidence="1">Nucleus</location>
    </subcellularLocation>
</comment>
<evidence type="ECO:0000256" key="10">
    <source>
        <dbReference type="ARBA" id="ARBA00073549"/>
    </source>
</evidence>